<dbReference type="OrthoDB" id="2524987at2759"/>
<evidence type="ECO:0000313" key="3">
    <source>
        <dbReference type="Proteomes" id="UP000239560"/>
    </source>
</evidence>
<comment type="caution">
    <text evidence="2">The sequence shown here is derived from an EMBL/GenBank/DDBJ whole genome shotgun (WGS) entry which is preliminary data.</text>
</comment>
<gene>
    <name evidence="2" type="ORF">AAT19DRAFT_8661</name>
</gene>
<accession>A0A2T0AHW8</accession>
<dbReference type="EMBL" id="LCTV02000001">
    <property type="protein sequence ID" value="PRQ77593.1"/>
    <property type="molecule type" value="Genomic_DNA"/>
</dbReference>
<evidence type="ECO:0000313" key="2">
    <source>
        <dbReference type="EMBL" id="PRQ77593.1"/>
    </source>
</evidence>
<evidence type="ECO:0000256" key="1">
    <source>
        <dbReference type="SAM" id="MobiDB-lite"/>
    </source>
</evidence>
<dbReference type="Proteomes" id="UP000239560">
    <property type="component" value="Unassembled WGS sequence"/>
</dbReference>
<sequence length="124" mass="12446">MEAQLTKFRPQVIDQTKGLVNQYLNTDSSSSSSASSGNPSGDAAPRAIPDAAESLGVTSGAERLSTDTGDATFAGDIERQSGDSGLSPAYAAYNASGRDATGSFDGGANDPPNLGAGEMPGRST</sequence>
<protein>
    <submittedName>
        <fullName evidence="2">Uncharacterized protein</fullName>
    </submittedName>
</protein>
<feature type="region of interest" description="Disordered" evidence="1">
    <location>
        <begin position="24"/>
        <end position="124"/>
    </location>
</feature>
<dbReference type="AlphaFoldDB" id="A0A2T0AHW8"/>
<organism evidence="2 3">
    <name type="scientific">Rhodotorula toruloides</name>
    <name type="common">Yeast</name>
    <name type="synonym">Rhodosporidium toruloides</name>
    <dbReference type="NCBI Taxonomy" id="5286"/>
    <lineage>
        <taxon>Eukaryota</taxon>
        <taxon>Fungi</taxon>
        <taxon>Dikarya</taxon>
        <taxon>Basidiomycota</taxon>
        <taxon>Pucciniomycotina</taxon>
        <taxon>Microbotryomycetes</taxon>
        <taxon>Sporidiobolales</taxon>
        <taxon>Sporidiobolaceae</taxon>
        <taxon>Rhodotorula</taxon>
    </lineage>
</organism>
<name>A0A2T0AHW8_RHOTO</name>
<proteinExistence type="predicted"/>
<reference evidence="2 3" key="1">
    <citation type="journal article" date="2018" name="Elife">
        <title>Functional genomics of lipid metabolism in the oleaginous yeast Rhodosporidium toruloides.</title>
        <authorList>
            <person name="Coradetti S.T."/>
            <person name="Pinel D."/>
            <person name="Geiselman G."/>
            <person name="Ito M."/>
            <person name="Mondo S."/>
            <person name="Reilly M.C."/>
            <person name="Cheng Y.F."/>
            <person name="Bauer S."/>
            <person name="Grigoriev I."/>
            <person name="Gladden J.M."/>
            <person name="Simmons B.A."/>
            <person name="Brem R."/>
            <person name="Arkin A.P."/>
            <person name="Skerker J.M."/>
        </authorList>
    </citation>
    <scope>NUCLEOTIDE SEQUENCE [LARGE SCALE GENOMIC DNA]</scope>
    <source>
        <strain evidence="2 3">NBRC 0880</strain>
    </source>
</reference>
<feature type="compositionally biased region" description="Low complexity" evidence="1">
    <location>
        <begin position="27"/>
        <end position="45"/>
    </location>
</feature>